<dbReference type="GO" id="GO:0003735">
    <property type="term" value="F:structural constituent of ribosome"/>
    <property type="evidence" value="ECO:0007669"/>
    <property type="project" value="InterPro"/>
</dbReference>
<evidence type="ECO:0000313" key="4">
    <source>
        <dbReference type="EMBL" id="KAF0745069.1"/>
    </source>
</evidence>
<protein>
    <recommendedName>
        <fullName evidence="6">Ribosomal protein S21</fullName>
    </recommendedName>
</protein>
<dbReference type="AlphaFoldDB" id="A0A6G0XWH1"/>
<accession>A0A6G0XWH1</accession>
<dbReference type="InterPro" id="IPR001911">
    <property type="entry name" value="Ribosomal_bS21"/>
</dbReference>
<keyword evidence="3" id="KW-0687">Ribonucleoprotein</keyword>
<dbReference type="VEuPathDB" id="FungiDB:AeMF1_006521"/>
<evidence type="ECO:0000313" key="5">
    <source>
        <dbReference type="Proteomes" id="UP000481153"/>
    </source>
</evidence>
<dbReference type="GO" id="GO:0006412">
    <property type="term" value="P:translation"/>
    <property type="evidence" value="ECO:0007669"/>
    <property type="project" value="InterPro"/>
</dbReference>
<reference evidence="4 5" key="1">
    <citation type="submission" date="2019-07" db="EMBL/GenBank/DDBJ databases">
        <title>Genomics analysis of Aphanomyces spp. identifies a new class of oomycete effector associated with host adaptation.</title>
        <authorList>
            <person name="Gaulin E."/>
        </authorList>
    </citation>
    <scope>NUCLEOTIDE SEQUENCE [LARGE SCALE GENOMIC DNA]</scope>
    <source>
        <strain evidence="4 5">ATCC 201684</strain>
    </source>
</reference>
<comment type="similarity">
    <text evidence="1">Belongs to the bacterial ribosomal protein bS21 family.</text>
</comment>
<dbReference type="GO" id="GO:1990904">
    <property type="term" value="C:ribonucleoprotein complex"/>
    <property type="evidence" value="ECO:0007669"/>
    <property type="project" value="UniProtKB-KW"/>
</dbReference>
<evidence type="ECO:0008006" key="6">
    <source>
        <dbReference type="Google" id="ProtNLM"/>
    </source>
</evidence>
<sequence length="97" mass="11505">MLQQFVRRAVTPAVKNTQSRSLWYHVGYNEDADYVLKDLHRSMQDDGSIKQLDQRAMHEKKWQRRIRKKAESDIRNVNKRMGTIIDFCLAKQKQGSL</sequence>
<keyword evidence="5" id="KW-1185">Reference proteome</keyword>
<comment type="caution">
    <text evidence="4">The sequence shown here is derived from an EMBL/GenBank/DDBJ whole genome shotgun (WGS) entry which is preliminary data.</text>
</comment>
<dbReference type="Pfam" id="PF01165">
    <property type="entry name" value="Ribosomal_S21"/>
    <property type="match status" value="1"/>
</dbReference>
<evidence type="ECO:0000256" key="2">
    <source>
        <dbReference type="ARBA" id="ARBA00022980"/>
    </source>
</evidence>
<dbReference type="OrthoDB" id="75360at2759"/>
<dbReference type="VEuPathDB" id="FungiDB:AeMF1_020194"/>
<dbReference type="VEuPathDB" id="FungiDB:AeMF1_003895"/>
<dbReference type="EMBL" id="VJMJ01000003">
    <property type="protein sequence ID" value="KAF0745069.1"/>
    <property type="molecule type" value="Genomic_DNA"/>
</dbReference>
<dbReference type="GO" id="GO:0005840">
    <property type="term" value="C:ribosome"/>
    <property type="evidence" value="ECO:0007669"/>
    <property type="project" value="UniProtKB-KW"/>
</dbReference>
<dbReference type="VEuPathDB" id="FungiDB:AeMF1_008743"/>
<proteinExistence type="inferred from homology"/>
<evidence type="ECO:0000256" key="3">
    <source>
        <dbReference type="ARBA" id="ARBA00023274"/>
    </source>
</evidence>
<dbReference type="VEuPathDB" id="FungiDB:AeMF1_003134"/>
<dbReference type="Proteomes" id="UP000481153">
    <property type="component" value="Unassembled WGS sequence"/>
</dbReference>
<name>A0A6G0XWH1_9STRA</name>
<dbReference type="VEuPathDB" id="FungiDB:AeMF1_002871"/>
<organism evidence="4 5">
    <name type="scientific">Aphanomyces euteiches</name>
    <dbReference type="NCBI Taxonomy" id="100861"/>
    <lineage>
        <taxon>Eukaryota</taxon>
        <taxon>Sar</taxon>
        <taxon>Stramenopiles</taxon>
        <taxon>Oomycota</taxon>
        <taxon>Saprolegniomycetes</taxon>
        <taxon>Saprolegniales</taxon>
        <taxon>Verrucalvaceae</taxon>
        <taxon>Aphanomyces</taxon>
    </lineage>
</organism>
<keyword evidence="2" id="KW-0689">Ribosomal protein</keyword>
<gene>
    <name evidence="4" type="ORF">Ae201684_000643</name>
</gene>
<evidence type="ECO:0000256" key="1">
    <source>
        <dbReference type="ARBA" id="ARBA00006640"/>
    </source>
</evidence>